<reference evidence="1 2" key="1">
    <citation type="submission" date="2019-07" db="EMBL/GenBank/DDBJ databases">
        <title>Genomics analysis of Aphanomyces spp. identifies a new class of oomycete effector associated with host adaptation.</title>
        <authorList>
            <person name="Gaulin E."/>
        </authorList>
    </citation>
    <scope>NUCLEOTIDE SEQUENCE [LARGE SCALE GENOMIC DNA]</scope>
    <source>
        <strain evidence="1 2">ATCC 201684</strain>
    </source>
</reference>
<protein>
    <submittedName>
        <fullName evidence="1">Uncharacterized protein</fullName>
    </submittedName>
</protein>
<gene>
    <name evidence="1" type="ORF">Ae201684_004398</name>
</gene>
<dbReference type="OrthoDB" id="127170at2759"/>
<dbReference type="Proteomes" id="UP000481153">
    <property type="component" value="Unassembled WGS sequence"/>
</dbReference>
<dbReference type="VEuPathDB" id="FungiDB:AeMF1_006290"/>
<evidence type="ECO:0000313" key="2">
    <source>
        <dbReference type="Proteomes" id="UP000481153"/>
    </source>
</evidence>
<name>A0A6G0XJ38_9STRA</name>
<evidence type="ECO:0000313" key="1">
    <source>
        <dbReference type="EMBL" id="KAF0740164.1"/>
    </source>
</evidence>
<proteinExistence type="predicted"/>
<comment type="caution">
    <text evidence="1">The sequence shown here is derived from an EMBL/GenBank/DDBJ whole genome shotgun (WGS) entry which is preliminary data.</text>
</comment>
<sequence length="121" mass="13665">MKLEHMRKEALRKQGKLPLSSTLASNVFLQAFASLHPEDRSIYQSWVDQIVHQYRPSSSSFEANASALSVCDLGAVLDEYFEAHEDHETNLAALCDDSHFDDISVDRLVDMMNDLEVHVDA</sequence>
<dbReference type="AlphaFoldDB" id="A0A6G0XJ38"/>
<organism evidence="1 2">
    <name type="scientific">Aphanomyces euteiches</name>
    <dbReference type="NCBI Taxonomy" id="100861"/>
    <lineage>
        <taxon>Eukaryota</taxon>
        <taxon>Sar</taxon>
        <taxon>Stramenopiles</taxon>
        <taxon>Oomycota</taxon>
        <taxon>Saprolegniomycetes</taxon>
        <taxon>Saprolegniales</taxon>
        <taxon>Verrucalvaceae</taxon>
        <taxon>Aphanomyces</taxon>
    </lineage>
</organism>
<keyword evidence="2" id="KW-1185">Reference proteome</keyword>
<accession>A0A6G0XJ38</accession>
<dbReference type="EMBL" id="VJMJ01000054">
    <property type="protein sequence ID" value="KAF0740164.1"/>
    <property type="molecule type" value="Genomic_DNA"/>
</dbReference>